<dbReference type="InterPro" id="IPR011008">
    <property type="entry name" value="Dimeric_a/b-barrel"/>
</dbReference>
<dbReference type="RefSeq" id="WP_189227512.1">
    <property type="nucleotide sequence ID" value="NZ_BMRG01000028.1"/>
</dbReference>
<reference evidence="1" key="2">
    <citation type="submission" date="2020-09" db="EMBL/GenBank/DDBJ databases">
        <authorList>
            <person name="Sun Q."/>
            <person name="Ohkuma M."/>
        </authorList>
    </citation>
    <scope>NUCLEOTIDE SEQUENCE</scope>
    <source>
        <strain evidence="1">JCM 3313</strain>
    </source>
</reference>
<protein>
    <recommendedName>
        <fullName evidence="3">Cyclase</fullName>
    </recommendedName>
</protein>
<sequence>MHRTLIVARMAPGSADDIARVFAESDQNTDLPRVIGVRSRSLFQFGDLYLHAIEGDRPLPEAVAEHRDHPEFRRISRNLEPFVSAYDPETWRGPKDAMSHEFYRWERRG</sequence>
<dbReference type="Proteomes" id="UP000639606">
    <property type="component" value="Unassembled WGS sequence"/>
</dbReference>
<evidence type="ECO:0008006" key="3">
    <source>
        <dbReference type="Google" id="ProtNLM"/>
    </source>
</evidence>
<evidence type="ECO:0000313" key="2">
    <source>
        <dbReference type="Proteomes" id="UP000639606"/>
    </source>
</evidence>
<dbReference type="Pfam" id="PF04673">
    <property type="entry name" value="Cyclase_polyket"/>
    <property type="match status" value="1"/>
</dbReference>
<dbReference type="GO" id="GO:0030639">
    <property type="term" value="P:polyketide biosynthetic process"/>
    <property type="evidence" value="ECO:0007669"/>
    <property type="project" value="InterPro"/>
</dbReference>
<proteinExistence type="predicted"/>
<keyword evidence="2" id="KW-1185">Reference proteome</keyword>
<dbReference type="Gene3D" id="3.30.70.1090">
    <property type="entry name" value="Dimeric alpha+beta barrel"/>
    <property type="match status" value="1"/>
</dbReference>
<organism evidence="1 2">
    <name type="scientific">Saccharothrix coeruleofusca</name>
    <dbReference type="NCBI Taxonomy" id="33919"/>
    <lineage>
        <taxon>Bacteria</taxon>
        <taxon>Bacillati</taxon>
        <taxon>Actinomycetota</taxon>
        <taxon>Actinomycetes</taxon>
        <taxon>Pseudonocardiales</taxon>
        <taxon>Pseudonocardiaceae</taxon>
        <taxon>Saccharothrix</taxon>
    </lineage>
</organism>
<evidence type="ECO:0000313" key="1">
    <source>
        <dbReference type="EMBL" id="GGP85383.1"/>
    </source>
</evidence>
<dbReference type="AlphaFoldDB" id="A0A918EIK4"/>
<name>A0A918EIK4_9PSEU</name>
<gene>
    <name evidence="1" type="ORF">GCM10010185_68930</name>
</gene>
<reference evidence="1" key="1">
    <citation type="journal article" date="2014" name="Int. J. Syst. Evol. Microbiol.">
        <title>Complete genome sequence of Corynebacterium casei LMG S-19264T (=DSM 44701T), isolated from a smear-ripened cheese.</title>
        <authorList>
            <consortium name="US DOE Joint Genome Institute (JGI-PGF)"/>
            <person name="Walter F."/>
            <person name="Albersmeier A."/>
            <person name="Kalinowski J."/>
            <person name="Ruckert C."/>
        </authorList>
    </citation>
    <scope>NUCLEOTIDE SEQUENCE</scope>
    <source>
        <strain evidence="1">JCM 3313</strain>
    </source>
</reference>
<accession>A0A918EIK4</accession>
<dbReference type="EMBL" id="BMRG01000028">
    <property type="protein sequence ID" value="GGP85383.1"/>
    <property type="molecule type" value="Genomic_DNA"/>
</dbReference>
<comment type="caution">
    <text evidence="1">The sequence shown here is derived from an EMBL/GenBank/DDBJ whole genome shotgun (WGS) entry which is preliminary data.</text>
</comment>
<dbReference type="SUPFAM" id="SSF54909">
    <property type="entry name" value="Dimeric alpha+beta barrel"/>
    <property type="match status" value="1"/>
</dbReference>
<dbReference type="InterPro" id="IPR006765">
    <property type="entry name" value="Polyketide_synth_cyclase"/>
</dbReference>
<dbReference type="InterPro" id="IPR038474">
    <property type="entry name" value="Polyketide_synth_cyclase_sf"/>
</dbReference>